<keyword evidence="8 13" id="KW-0812">Transmembrane</keyword>
<protein>
    <recommendedName>
        <fullName evidence="4 12">Cell division protein FtsX</fullName>
    </recommendedName>
</protein>
<dbReference type="InterPro" id="IPR040690">
    <property type="entry name" value="FtsX_ECD"/>
</dbReference>
<dbReference type="RefSeq" id="WP_350400689.1">
    <property type="nucleotide sequence ID" value="NZ_JBELOE010000076.1"/>
</dbReference>
<dbReference type="PANTHER" id="PTHR47755:SF1">
    <property type="entry name" value="CELL DIVISION PROTEIN FTSX"/>
    <property type="match status" value="1"/>
</dbReference>
<evidence type="ECO:0000256" key="3">
    <source>
        <dbReference type="ARBA" id="ARBA00011160"/>
    </source>
</evidence>
<dbReference type="Pfam" id="PF18075">
    <property type="entry name" value="FtsX_ECD"/>
    <property type="match status" value="1"/>
</dbReference>
<dbReference type="Gene3D" id="3.30.70.3040">
    <property type="match status" value="1"/>
</dbReference>
<keyword evidence="6 12" id="KW-0997">Cell inner membrane</keyword>
<reference evidence="16 17" key="1">
    <citation type="submission" date="2024-06" db="EMBL/GenBank/DDBJ databases">
        <authorList>
            <person name="Chen R.Y."/>
        </authorList>
    </citation>
    <scope>NUCLEOTIDE SEQUENCE [LARGE SCALE GENOMIC DNA]</scope>
    <source>
        <strain evidence="16 17">D2</strain>
    </source>
</reference>
<evidence type="ECO:0000256" key="11">
    <source>
        <dbReference type="ARBA" id="ARBA00023306"/>
    </source>
</evidence>
<evidence type="ECO:0000256" key="12">
    <source>
        <dbReference type="PIRNR" id="PIRNR003097"/>
    </source>
</evidence>
<feature type="transmembrane region" description="Helical" evidence="13">
    <location>
        <begin position="298"/>
        <end position="317"/>
    </location>
</feature>
<keyword evidence="7 12" id="KW-0132">Cell division</keyword>
<dbReference type="Proteomes" id="UP001467690">
    <property type="component" value="Unassembled WGS sequence"/>
</dbReference>
<keyword evidence="17" id="KW-1185">Reference proteome</keyword>
<comment type="function">
    <text evidence="12">Part of the ABC transporter FtsEX involved in cellular division.</text>
</comment>
<evidence type="ECO:0000256" key="9">
    <source>
        <dbReference type="ARBA" id="ARBA00022989"/>
    </source>
</evidence>
<evidence type="ECO:0000256" key="8">
    <source>
        <dbReference type="ARBA" id="ARBA00022692"/>
    </source>
</evidence>
<organism evidence="16 17">
    <name type="scientific">Catenovulum sediminis</name>
    <dbReference type="NCBI Taxonomy" id="1740262"/>
    <lineage>
        <taxon>Bacteria</taxon>
        <taxon>Pseudomonadati</taxon>
        <taxon>Pseudomonadota</taxon>
        <taxon>Gammaproteobacteria</taxon>
        <taxon>Alteromonadales</taxon>
        <taxon>Alteromonadaceae</taxon>
        <taxon>Catenovulum</taxon>
    </lineage>
</organism>
<evidence type="ECO:0000256" key="6">
    <source>
        <dbReference type="ARBA" id="ARBA00022519"/>
    </source>
</evidence>
<sequence length="329" mass="36560">MSLLFKQRNPKGASQRKLGLIGRVVGVIVSNIRQILTALGEIWRDPVPSILTVAVLGVSLTLPSVMYVVVKNAEQVEQHWQNAAEISLFLQQDLTSQQLSTFVKQIELHAQVEKIQLISADDALQEFEQLSGFGGALQMLDKNPLPNVLLVTPMQEYASASAAADLLLEFEQMREVDFGKLDIEWLRRLNSVLQLIKDTMGSLTILLCASVVLIVGNTIRLSIINRKEEIEVLKLVGATDAFIQRPFLFTGLWYGFFGGIIAWLSIEIMLFYLSGSIATIADLYQSNFKLTGLNAREMLNLLLISMSLGLIGSFLVVRKQIKLIEPDTA</sequence>
<accession>A0ABV1RDN4</accession>
<comment type="subcellular location">
    <subcellularLocation>
        <location evidence="1">Cell inner membrane</location>
        <topology evidence="1">Multi-pass membrane protein</topology>
    </subcellularLocation>
</comment>
<evidence type="ECO:0000256" key="5">
    <source>
        <dbReference type="ARBA" id="ARBA00022475"/>
    </source>
</evidence>
<keyword evidence="5 12" id="KW-1003">Cell membrane</keyword>
<dbReference type="Pfam" id="PF02687">
    <property type="entry name" value="FtsX"/>
    <property type="match status" value="1"/>
</dbReference>
<dbReference type="InterPro" id="IPR047590">
    <property type="entry name" value="FtsX_proteobact-type"/>
</dbReference>
<feature type="domain" description="ABC3 transporter permease C-terminal" evidence="14">
    <location>
        <begin position="203"/>
        <end position="322"/>
    </location>
</feature>
<evidence type="ECO:0000313" key="17">
    <source>
        <dbReference type="Proteomes" id="UP001467690"/>
    </source>
</evidence>
<evidence type="ECO:0000256" key="7">
    <source>
        <dbReference type="ARBA" id="ARBA00022618"/>
    </source>
</evidence>
<proteinExistence type="inferred from homology"/>
<dbReference type="NCBIfam" id="TIGR00439">
    <property type="entry name" value="FtsX_Gneg"/>
    <property type="match status" value="1"/>
</dbReference>
<comment type="similarity">
    <text evidence="2 12">Belongs to the ABC-4 integral membrane protein family. FtsX subfamily.</text>
</comment>
<evidence type="ECO:0000256" key="13">
    <source>
        <dbReference type="SAM" id="Phobius"/>
    </source>
</evidence>
<keyword evidence="10 12" id="KW-0472">Membrane</keyword>
<evidence type="ECO:0000259" key="15">
    <source>
        <dbReference type="Pfam" id="PF18075"/>
    </source>
</evidence>
<dbReference type="PANTHER" id="PTHR47755">
    <property type="entry name" value="CELL DIVISION PROTEIN FTSX"/>
    <property type="match status" value="1"/>
</dbReference>
<dbReference type="PIRSF" id="PIRSF003097">
    <property type="entry name" value="FtsX"/>
    <property type="match status" value="1"/>
</dbReference>
<gene>
    <name evidence="16" type="primary">ftsX</name>
    <name evidence="16" type="ORF">ABS311_03190</name>
</gene>
<comment type="caution">
    <text evidence="16">The sequence shown here is derived from an EMBL/GenBank/DDBJ whole genome shotgun (WGS) entry which is preliminary data.</text>
</comment>
<evidence type="ECO:0000259" key="14">
    <source>
        <dbReference type="Pfam" id="PF02687"/>
    </source>
</evidence>
<evidence type="ECO:0000256" key="1">
    <source>
        <dbReference type="ARBA" id="ARBA00004429"/>
    </source>
</evidence>
<feature type="domain" description="FtsX extracellular" evidence="15">
    <location>
        <begin position="85"/>
        <end position="176"/>
    </location>
</feature>
<evidence type="ECO:0000256" key="2">
    <source>
        <dbReference type="ARBA" id="ARBA00007379"/>
    </source>
</evidence>
<name>A0ABV1RDN4_9ALTE</name>
<comment type="subunit">
    <text evidence="3">Forms a membrane-associated complex with FtsE.</text>
</comment>
<dbReference type="EMBL" id="JBELOE010000076">
    <property type="protein sequence ID" value="MER2490886.1"/>
    <property type="molecule type" value="Genomic_DNA"/>
</dbReference>
<evidence type="ECO:0000256" key="10">
    <source>
        <dbReference type="ARBA" id="ARBA00023136"/>
    </source>
</evidence>
<evidence type="ECO:0000313" key="16">
    <source>
        <dbReference type="EMBL" id="MER2490886.1"/>
    </source>
</evidence>
<dbReference type="InterPro" id="IPR003838">
    <property type="entry name" value="ABC3_permease_C"/>
</dbReference>
<dbReference type="InterPro" id="IPR004513">
    <property type="entry name" value="FtsX"/>
</dbReference>
<feature type="transmembrane region" description="Helical" evidence="13">
    <location>
        <begin position="252"/>
        <end position="278"/>
    </location>
</feature>
<evidence type="ECO:0000256" key="4">
    <source>
        <dbReference type="ARBA" id="ARBA00021907"/>
    </source>
</evidence>
<keyword evidence="11 12" id="KW-0131">Cell cycle</keyword>
<keyword evidence="9 13" id="KW-1133">Transmembrane helix</keyword>